<dbReference type="Pfam" id="PF00690">
    <property type="entry name" value="Cation_ATPase_N"/>
    <property type="match status" value="1"/>
</dbReference>
<dbReference type="SUPFAM" id="SSF56784">
    <property type="entry name" value="HAD-like"/>
    <property type="match status" value="1"/>
</dbReference>
<dbReference type="InterPro" id="IPR008250">
    <property type="entry name" value="ATPase_P-typ_transduc_dom_A_sf"/>
</dbReference>
<dbReference type="Pfam" id="PF00702">
    <property type="entry name" value="Hydrolase"/>
    <property type="match status" value="1"/>
</dbReference>
<comment type="subcellular location">
    <subcellularLocation>
        <location evidence="1">Membrane</location>
        <topology evidence="1">Multi-pass membrane protein</topology>
    </subcellularLocation>
</comment>
<dbReference type="GO" id="GO:0005524">
    <property type="term" value="F:ATP binding"/>
    <property type="evidence" value="ECO:0007669"/>
    <property type="project" value="UniProtKB-KW"/>
</dbReference>
<evidence type="ECO:0000256" key="1">
    <source>
        <dbReference type="ARBA" id="ARBA00004141"/>
    </source>
</evidence>
<evidence type="ECO:0000313" key="16">
    <source>
        <dbReference type="Proteomes" id="UP000199071"/>
    </source>
</evidence>
<feature type="transmembrane region" description="Helical" evidence="13">
    <location>
        <begin position="770"/>
        <end position="792"/>
    </location>
</feature>
<keyword evidence="8" id="KW-0460">Magnesium</keyword>
<dbReference type="AlphaFoldDB" id="A0A1G6CRT3"/>
<dbReference type="InterPro" id="IPR001757">
    <property type="entry name" value="P_typ_ATPase"/>
</dbReference>
<dbReference type="Gene3D" id="3.40.1110.10">
    <property type="entry name" value="Calcium-transporting ATPase, cytoplasmic domain N"/>
    <property type="match status" value="1"/>
</dbReference>
<feature type="transmembrane region" description="Helical" evidence="13">
    <location>
        <begin position="681"/>
        <end position="699"/>
    </location>
</feature>
<dbReference type="STRING" id="665467.SAMN02982931_02661"/>
<feature type="domain" description="Cation-transporting P-type ATPase N-terminal" evidence="14">
    <location>
        <begin position="9"/>
        <end position="79"/>
    </location>
</feature>
<dbReference type="InterPro" id="IPR036412">
    <property type="entry name" value="HAD-like_sf"/>
</dbReference>
<dbReference type="PRINTS" id="PR00119">
    <property type="entry name" value="CATATPASE"/>
</dbReference>
<feature type="transmembrane region" description="Helical" evidence="13">
    <location>
        <begin position="259"/>
        <end position="285"/>
    </location>
</feature>
<evidence type="ECO:0000256" key="3">
    <source>
        <dbReference type="ARBA" id="ARBA00022553"/>
    </source>
</evidence>
<evidence type="ECO:0000256" key="6">
    <source>
        <dbReference type="ARBA" id="ARBA00022741"/>
    </source>
</evidence>
<dbReference type="SFLD" id="SFLDG00002">
    <property type="entry name" value="C1.7:_P-type_atpase_like"/>
    <property type="match status" value="1"/>
</dbReference>
<dbReference type="InterPro" id="IPR023299">
    <property type="entry name" value="ATPase_P-typ_cyto_dom_N"/>
</dbReference>
<dbReference type="InterPro" id="IPR023214">
    <property type="entry name" value="HAD_sf"/>
</dbReference>
<dbReference type="FunFam" id="2.70.150.10:FF:000042">
    <property type="entry name" value="Plasma membrane ATPase"/>
    <property type="match status" value="1"/>
</dbReference>
<dbReference type="Gene3D" id="1.20.1110.10">
    <property type="entry name" value="Calcium-transporting ATPase, transmembrane domain"/>
    <property type="match status" value="1"/>
</dbReference>
<evidence type="ECO:0000256" key="5">
    <source>
        <dbReference type="ARBA" id="ARBA00022723"/>
    </source>
</evidence>
<keyword evidence="9" id="KW-1278">Translocase</keyword>
<dbReference type="InterPro" id="IPR004014">
    <property type="entry name" value="ATPase_P-typ_cation-transptr_N"/>
</dbReference>
<feature type="region of interest" description="Disordered" evidence="12">
    <location>
        <begin position="1"/>
        <end position="21"/>
    </location>
</feature>
<name>A0A1G6CRT3_9HYPH</name>
<feature type="transmembrane region" description="Helical" evidence="13">
    <location>
        <begin position="55"/>
        <end position="77"/>
    </location>
</feature>
<accession>A0A1G6CRT3</accession>
<protein>
    <submittedName>
        <fullName evidence="15">H+-transporting ATPase</fullName>
    </submittedName>
</protein>
<keyword evidence="10 13" id="KW-1133">Transmembrane helix</keyword>
<dbReference type="InterPro" id="IPR018303">
    <property type="entry name" value="ATPase_P-typ_P_site"/>
</dbReference>
<evidence type="ECO:0000256" key="7">
    <source>
        <dbReference type="ARBA" id="ARBA00022840"/>
    </source>
</evidence>
<dbReference type="CDD" id="cd02076">
    <property type="entry name" value="P-type_ATPase_H"/>
    <property type="match status" value="1"/>
</dbReference>
<keyword evidence="16" id="KW-1185">Reference proteome</keyword>
<evidence type="ECO:0000256" key="11">
    <source>
        <dbReference type="ARBA" id="ARBA00023136"/>
    </source>
</evidence>
<keyword evidence="5" id="KW-0479">Metal-binding</keyword>
<dbReference type="InterPro" id="IPR023298">
    <property type="entry name" value="ATPase_P-typ_TM_dom_sf"/>
</dbReference>
<evidence type="ECO:0000256" key="4">
    <source>
        <dbReference type="ARBA" id="ARBA00022692"/>
    </source>
</evidence>
<evidence type="ECO:0000256" key="10">
    <source>
        <dbReference type="ARBA" id="ARBA00022989"/>
    </source>
</evidence>
<dbReference type="PANTHER" id="PTHR42861">
    <property type="entry name" value="CALCIUM-TRANSPORTING ATPASE"/>
    <property type="match status" value="1"/>
</dbReference>
<feature type="transmembrane region" description="Helical" evidence="13">
    <location>
        <begin position="230"/>
        <end position="253"/>
    </location>
</feature>
<keyword evidence="6" id="KW-0547">Nucleotide-binding</keyword>
<evidence type="ECO:0000256" key="12">
    <source>
        <dbReference type="SAM" id="MobiDB-lite"/>
    </source>
</evidence>
<dbReference type="Proteomes" id="UP000199071">
    <property type="component" value="Unassembled WGS sequence"/>
</dbReference>
<keyword evidence="4 13" id="KW-0812">Transmembrane</keyword>
<dbReference type="NCBIfam" id="TIGR01647">
    <property type="entry name" value="ATPase-IIIA_H"/>
    <property type="match status" value="1"/>
</dbReference>
<feature type="transmembrane region" description="Helical" evidence="13">
    <location>
        <begin position="641"/>
        <end position="661"/>
    </location>
</feature>
<dbReference type="GO" id="GO:0016020">
    <property type="term" value="C:membrane"/>
    <property type="evidence" value="ECO:0007669"/>
    <property type="project" value="UniProtKB-SubCell"/>
</dbReference>
<dbReference type="Pfam" id="PF00122">
    <property type="entry name" value="E1-E2_ATPase"/>
    <property type="match status" value="1"/>
</dbReference>
<feature type="compositionally biased region" description="Low complexity" evidence="12">
    <location>
        <begin position="1"/>
        <end position="16"/>
    </location>
</feature>
<evidence type="ECO:0000256" key="13">
    <source>
        <dbReference type="SAM" id="Phobius"/>
    </source>
</evidence>
<dbReference type="InterPro" id="IPR059000">
    <property type="entry name" value="ATPase_P-type_domA"/>
</dbReference>
<dbReference type="GO" id="GO:0046872">
    <property type="term" value="F:metal ion binding"/>
    <property type="evidence" value="ECO:0007669"/>
    <property type="project" value="UniProtKB-KW"/>
</dbReference>
<proteinExistence type="inferred from homology"/>
<dbReference type="EMBL" id="FMXQ01000005">
    <property type="protein sequence ID" value="SDB35564.1"/>
    <property type="molecule type" value="Genomic_DNA"/>
</dbReference>
<dbReference type="SUPFAM" id="SSF81660">
    <property type="entry name" value="Metal cation-transporting ATPase, ATP-binding domain N"/>
    <property type="match status" value="1"/>
</dbReference>
<feature type="transmembrane region" description="Helical" evidence="13">
    <location>
        <begin position="711"/>
        <end position="730"/>
    </location>
</feature>
<evidence type="ECO:0000256" key="2">
    <source>
        <dbReference type="ARBA" id="ARBA00008804"/>
    </source>
</evidence>
<gene>
    <name evidence="15" type="ORF">SAMN02982931_02661</name>
</gene>
<evidence type="ECO:0000256" key="8">
    <source>
        <dbReference type="ARBA" id="ARBA00022842"/>
    </source>
</evidence>
<reference evidence="15 16" key="1">
    <citation type="submission" date="2016-10" db="EMBL/GenBank/DDBJ databases">
        <authorList>
            <person name="de Groot N.N."/>
        </authorList>
    </citation>
    <scope>NUCLEOTIDE SEQUENCE [LARGE SCALE GENOMIC DNA]</scope>
    <source>
        <strain evidence="15 16">ATCC 35022</strain>
    </source>
</reference>
<feature type="transmembrane region" description="Helical" evidence="13">
    <location>
        <begin position="614"/>
        <end position="635"/>
    </location>
</feature>
<dbReference type="Gene3D" id="3.40.50.1000">
    <property type="entry name" value="HAD superfamily/HAD-like"/>
    <property type="match status" value="1"/>
</dbReference>
<dbReference type="PROSITE" id="PS00154">
    <property type="entry name" value="ATPASE_E1_E2"/>
    <property type="match status" value="1"/>
</dbReference>
<dbReference type="SMART" id="SM00831">
    <property type="entry name" value="Cation_ATPase_N"/>
    <property type="match status" value="1"/>
</dbReference>
<sequence length="821" mass="87948">MDPKTATEPTAASAPADVPKTDLKTGLTQAEAARLLAEHGPNAIGEKHSSPLLKFLSFFWGPIPWMIEAAAILSAAVQRWEDFAIITIMLLINAGVGFWQEFQADNAIAALKKNLALKAHVLRDGAWRDIDAADLVPGDVVLIRLGNIIPADVTLVEGDYLSVDQSALTGESLPVDKAVGDIAYSSAFAKMGEMKGIVTATGAATYFGRTAKLVETAGAKSHFQQAVMRIGNFLILVTLALVAVILAVAFVRGDPFVETILFALILTVAAIPVALPAVLSVTMAVGAVKLARMKAIVSRLESIEEMAGMDILCSDKTGTLTKNQLTLGDPIAFVAKDAGEVILSAALASQSDSPDAIDQAIVKGLPDAGALKPFTVAKFVPFDPVSKRAEADVTESGGTFSVAKGAPQAILDLVGADADLTAKVSENTDALAAKGYRTLGVARTDKDGKWRYLGLLPLFDPPRDDALETIHRARSMGLDIRMVTGDHVAIAREIAGKLDLGTDIIAADKAFDKDGKPIGTVDIETADGYAQVFPEHKYRIVKELQARGHIVGMTGDGVNDAPALKQADVGIAVSGATDAARAAADLVLTGVGLSVITSAMEEARKIFERMNSYAIFRIAETMRVLLFMTLSIIVFNFYPVTAVMIVLLAILNDFPIMMIAYDNAPVAAKPVRWDMHRVLSLSLILGVLGVVASFGLFWIAEEYMHLPRETIQTLIFLKLLVAGHLTIYLTRNTGAIWERPWPNWRLIVVAETTQIFGTLAAVYGWTVTPIGWELALLVWAYALVWFLINSVVKITFYRFLRRGRDDVPPAARPAQGAAGAG</sequence>
<dbReference type="FunFam" id="3.40.1110.10:FF:000005">
    <property type="entry name" value="Plasma membrane ATPase"/>
    <property type="match status" value="1"/>
</dbReference>
<dbReference type="GO" id="GO:0016887">
    <property type="term" value="F:ATP hydrolysis activity"/>
    <property type="evidence" value="ECO:0007669"/>
    <property type="project" value="InterPro"/>
</dbReference>
<dbReference type="InterPro" id="IPR044492">
    <property type="entry name" value="P_typ_ATPase_HD_dom"/>
</dbReference>
<keyword evidence="7" id="KW-0067">ATP-binding</keyword>
<evidence type="ECO:0000256" key="9">
    <source>
        <dbReference type="ARBA" id="ARBA00022967"/>
    </source>
</evidence>
<dbReference type="Gene3D" id="2.70.150.10">
    <property type="entry name" value="Calcium-transporting ATPase, cytoplasmic transduction domain A"/>
    <property type="match status" value="1"/>
</dbReference>
<dbReference type="InterPro" id="IPR006534">
    <property type="entry name" value="P-type_ATPase_IIIA"/>
</dbReference>
<dbReference type="NCBIfam" id="TIGR01494">
    <property type="entry name" value="ATPase_P-type"/>
    <property type="match status" value="2"/>
</dbReference>
<organism evidence="15 16">
    <name type="scientific">Bauldia litoralis</name>
    <dbReference type="NCBI Taxonomy" id="665467"/>
    <lineage>
        <taxon>Bacteria</taxon>
        <taxon>Pseudomonadati</taxon>
        <taxon>Pseudomonadota</taxon>
        <taxon>Alphaproteobacteria</taxon>
        <taxon>Hyphomicrobiales</taxon>
        <taxon>Kaistiaceae</taxon>
        <taxon>Bauldia</taxon>
    </lineage>
</organism>
<keyword evidence="11 13" id="KW-0472">Membrane</keyword>
<evidence type="ECO:0000313" key="15">
    <source>
        <dbReference type="EMBL" id="SDB35564.1"/>
    </source>
</evidence>
<dbReference type="SUPFAM" id="SSF81665">
    <property type="entry name" value="Calcium ATPase, transmembrane domain M"/>
    <property type="match status" value="1"/>
</dbReference>
<comment type="similarity">
    <text evidence="2">Belongs to the cation transport ATPase (P-type) (TC 3.A.3) family. Type IIIA subfamily.</text>
</comment>
<feature type="transmembrane region" description="Helical" evidence="13">
    <location>
        <begin position="742"/>
        <end position="764"/>
    </location>
</feature>
<dbReference type="GO" id="GO:0120029">
    <property type="term" value="P:proton export across plasma membrane"/>
    <property type="evidence" value="ECO:0007669"/>
    <property type="project" value="InterPro"/>
</dbReference>
<keyword evidence="3" id="KW-0597">Phosphoprotein</keyword>
<dbReference type="GO" id="GO:0008553">
    <property type="term" value="F:P-type proton-exporting transporter activity"/>
    <property type="evidence" value="ECO:0007669"/>
    <property type="project" value="InterPro"/>
</dbReference>
<dbReference type="PRINTS" id="PR00120">
    <property type="entry name" value="HATPASE"/>
</dbReference>
<dbReference type="FunFam" id="3.40.50.1000:FF:000211">
    <property type="entry name" value="Plasma membrane ATPase"/>
    <property type="match status" value="1"/>
</dbReference>
<dbReference type="SUPFAM" id="SSF81653">
    <property type="entry name" value="Calcium ATPase, transduction domain A"/>
    <property type="match status" value="1"/>
</dbReference>
<dbReference type="SFLD" id="SFLDS00003">
    <property type="entry name" value="Haloacid_Dehalogenase"/>
    <property type="match status" value="1"/>
</dbReference>
<evidence type="ECO:0000259" key="14">
    <source>
        <dbReference type="SMART" id="SM00831"/>
    </source>
</evidence>
<dbReference type="SFLD" id="SFLDF00027">
    <property type="entry name" value="p-type_atpase"/>
    <property type="match status" value="1"/>
</dbReference>